<accession>A0A0F8D7S2</accession>
<comment type="caution">
    <text evidence="4">The sequence shown here is derived from an EMBL/GenBank/DDBJ whole genome shotgun (WGS) entry which is preliminary data.</text>
</comment>
<keyword evidence="2" id="KW-0732">Signal</keyword>
<dbReference type="PANTHER" id="PTHR13593:SF113">
    <property type="entry name" value="SI:DKEY-266F7.9"/>
    <property type="match status" value="1"/>
</dbReference>
<organism evidence="4 5">
    <name type="scientific">Ceratocystis fimbriata f. sp. platani</name>
    <dbReference type="NCBI Taxonomy" id="88771"/>
    <lineage>
        <taxon>Eukaryota</taxon>
        <taxon>Fungi</taxon>
        <taxon>Dikarya</taxon>
        <taxon>Ascomycota</taxon>
        <taxon>Pezizomycotina</taxon>
        <taxon>Sordariomycetes</taxon>
        <taxon>Hypocreomycetidae</taxon>
        <taxon>Microascales</taxon>
        <taxon>Ceratocystidaceae</taxon>
        <taxon>Ceratocystis</taxon>
    </lineage>
</organism>
<dbReference type="SMART" id="SM00148">
    <property type="entry name" value="PLCXc"/>
    <property type="match status" value="1"/>
</dbReference>
<dbReference type="PROSITE" id="PS50007">
    <property type="entry name" value="PIPLC_X_DOMAIN"/>
    <property type="match status" value="1"/>
</dbReference>
<feature type="chain" id="PRO_5002528366" evidence="2">
    <location>
        <begin position="18"/>
        <end position="369"/>
    </location>
</feature>
<dbReference type="AlphaFoldDB" id="A0A0F8D7S2"/>
<dbReference type="InterPro" id="IPR000909">
    <property type="entry name" value="PLipase_C_PInositol-sp_X_dom"/>
</dbReference>
<keyword evidence="5" id="KW-1185">Reference proteome</keyword>
<dbReference type="InterPro" id="IPR051057">
    <property type="entry name" value="PI-PLC_domain"/>
</dbReference>
<dbReference type="EC" id="4.6.1.13" evidence="4"/>
<dbReference type="Pfam" id="PF00388">
    <property type="entry name" value="PI-PLC-X"/>
    <property type="match status" value="1"/>
</dbReference>
<evidence type="ECO:0000259" key="3">
    <source>
        <dbReference type="SMART" id="SM00148"/>
    </source>
</evidence>
<evidence type="ECO:0000256" key="1">
    <source>
        <dbReference type="SAM" id="MobiDB-lite"/>
    </source>
</evidence>
<protein>
    <submittedName>
        <fullName evidence="4">1-phosphatidylinositol phosphodiesterase</fullName>
        <ecNumber evidence="4">4.6.1.13</ecNumber>
    </submittedName>
</protein>
<name>A0A0F8D7S2_CERFI</name>
<evidence type="ECO:0000256" key="2">
    <source>
        <dbReference type="SAM" id="SignalP"/>
    </source>
</evidence>
<feature type="signal peptide" evidence="2">
    <location>
        <begin position="1"/>
        <end position="17"/>
    </location>
</feature>
<evidence type="ECO:0000313" key="4">
    <source>
        <dbReference type="EMBL" id="KKF92164.1"/>
    </source>
</evidence>
<keyword evidence="4" id="KW-0456">Lyase</keyword>
<dbReference type="OrthoDB" id="1046782at2759"/>
<feature type="region of interest" description="Disordered" evidence="1">
    <location>
        <begin position="334"/>
        <end position="369"/>
    </location>
</feature>
<dbReference type="SUPFAM" id="SSF51695">
    <property type="entry name" value="PLC-like phosphodiesterases"/>
    <property type="match status" value="1"/>
</dbReference>
<dbReference type="GO" id="GO:0008081">
    <property type="term" value="F:phosphoric diester hydrolase activity"/>
    <property type="evidence" value="ECO:0007669"/>
    <property type="project" value="InterPro"/>
</dbReference>
<dbReference type="GO" id="GO:0004436">
    <property type="term" value="F:phosphatidylinositol diacylglycerol-lyase activity"/>
    <property type="evidence" value="ECO:0007669"/>
    <property type="project" value="UniProtKB-EC"/>
</dbReference>
<dbReference type="Proteomes" id="UP000034841">
    <property type="component" value="Unassembled WGS sequence"/>
</dbReference>
<gene>
    <name evidence="4" type="primary">plcA_28</name>
    <name evidence="4" type="ORF">CFO_g5483</name>
</gene>
<evidence type="ECO:0000313" key="5">
    <source>
        <dbReference type="Proteomes" id="UP000034841"/>
    </source>
</evidence>
<dbReference type="GO" id="GO:0006629">
    <property type="term" value="P:lipid metabolic process"/>
    <property type="evidence" value="ECO:0007669"/>
    <property type="project" value="InterPro"/>
</dbReference>
<dbReference type="EMBL" id="LBBL01000565">
    <property type="protein sequence ID" value="KKF92164.1"/>
    <property type="molecule type" value="Genomic_DNA"/>
</dbReference>
<sequence>MRFSLFITLASLALTHAGIYKDIDDLWSFDLAEGRNADWMADLYDHVKLPDLTIPGTHSSMTDRLQSSRMQTQSEPLAQQLTGGIRYIDISCRYINNDMRVYHGLADTGYSLQDVLTTLFDFLHDHPREAIILRIQKGSFFDNTKTFLSSIEAHLISGSELSNRANQYIYSTDSNRKVIPTLGQVRGKVLLLRDFKISQAGSYGISWNSDAISSYNHRLALGDPFLGLKWGSIKSNINRSRCKDYKKLRITHTTASAGVKPINIATTAVALYGINRRLGRYLMYERGNCFGIVVMDFPGCYLVEHIVGMNKKYLDPERSGIRAEVAEANEVIEGDEVVEADELDDEGPLDQVSDDDSSDDEDGPAPAMM</sequence>
<feature type="compositionally biased region" description="Acidic residues" evidence="1">
    <location>
        <begin position="334"/>
        <end position="363"/>
    </location>
</feature>
<reference evidence="4 5" key="1">
    <citation type="submission" date="2015-04" db="EMBL/GenBank/DDBJ databases">
        <title>Genome sequence of Ceratocystis platani, a major pathogen of plane trees.</title>
        <authorList>
            <person name="Belbahri L."/>
        </authorList>
    </citation>
    <scope>NUCLEOTIDE SEQUENCE [LARGE SCALE GENOMIC DNA]</scope>
    <source>
        <strain evidence="4 5">CFO</strain>
    </source>
</reference>
<proteinExistence type="predicted"/>
<dbReference type="Gene3D" id="3.20.20.190">
    <property type="entry name" value="Phosphatidylinositol (PI) phosphodiesterase"/>
    <property type="match status" value="1"/>
</dbReference>
<dbReference type="PANTHER" id="PTHR13593">
    <property type="match status" value="1"/>
</dbReference>
<dbReference type="InterPro" id="IPR017946">
    <property type="entry name" value="PLC-like_Pdiesterase_TIM-brl"/>
</dbReference>
<feature type="domain" description="Phosphatidylinositol-specific phospholipase C X" evidence="3">
    <location>
        <begin position="50"/>
        <end position="194"/>
    </location>
</feature>